<proteinExistence type="predicted"/>
<protein>
    <submittedName>
        <fullName evidence="1">Uncharacterized protein</fullName>
    </submittedName>
</protein>
<name>A0A382XVZ0_9ZZZZ</name>
<organism evidence="1">
    <name type="scientific">marine metagenome</name>
    <dbReference type="NCBI Taxonomy" id="408172"/>
    <lineage>
        <taxon>unclassified sequences</taxon>
        <taxon>metagenomes</taxon>
        <taxon>ecological metagenomes</taxon>
    </lineage>
</organism>
<dbReference type="EMBL" id="UINC01170923">
    <property type="protein sequence ID" value="SVD75206.1"/>
    <property type="molecule type" value="Genomic_DNA"/>
</dbReference>
<gene>
    <name evidence="1" type="ORF">METZ01_LOCUS428060</name>
</gene>
<sequence>MAFQTHSSLVLIILFSLIGSSILIPNSSAQEESQIPDWVKNVAGWWASNEISEKEFLAGLTYLINNNIIFIPFMPCGLAAASAASDPTLEAKLIPDWVKNVAGWWATDQIEDADFINGIEYLIKKD</sequence>
<accession>A0A382XVZ0</accession>
<reference evidence="1" key="1">
    <citation type="submission" date="2018-05" db="EMBL/GenBank/DDBJ databases">
        <authorList>
            <person name="Lanie J.A."/>
            <person name="Ng W.-L."/>
            <person name="Kazmierczak K.M."/>
            <person name="Andrzejewski T.M."/>
            <person name="Davidsen T.M."/>
            <person name="Wayne K.J."/>
            <person name="Tettelin H."/>
            <person name="Glass J.I."/>
            <person name="Rusch D."/>
            <person name="Podicherti R."/>
            <person name="Tsui H.-C.T."/>
            <person name="Winkler M.E."/>
        </authorList>
    </citation>
    <scope>NUCLEOTIDE SEQUENCE</scope>
</reference>
<dbReference type="AlphaFoldDB" id="A0A382XVZ0"/>
<evidence type="ECO:0000313" key="1">
    <source>
        <dbReference type="EMBL" id="SVD75206.1"/>
    </source>
</evidence>
<feature type="non-terminal residue" evidence="1">
    <location>
        <position position="126"/>
    </location>
</feature>